<feature type="compositionally biased region" description="Polar residues" evidence="1">
    <location>
        <begin position="1"/>
        <end position="26"/>
    </location>
</feature>
<evidence type="ECO:0000313" key="2">
    <source>
        <dbReference type="EMBL" id="MET3606028.1"/>
    </source>
</evidence>
<dbReference type="Proteomes" id="UP001549111">
    <property type="component" value="Unassembled WGS sequence"/>
</dbReference>
<reference evidence="2 5" key="2">
    <citation type="submission" date="2024-06" db="EMBL/GenBank/DDBJ databases">
        <title>Genomic Encyclopedia of Type Strains, Phase IV (KMG-IV): sequencing the most valuable type-strain genomes for metagenomic binning, comparative biology and taxonomic classification.</title>
        <authorList>
            <person name="Goeker M."/>
        </authorList>
    </citation>
    <scope>NUCLEOTIDE SEQUENCE [LARGE SCALE GENOMIC DNA]</scope>
    <source>
        <strain evidence="2 5">D-501</strain>
    </source>
</reference>
<accession>A0A5C1Q3I7</accession>
<feature type="region of interest" description="Disordered" evidence="1">
    <location>
        <begin position="1"/>
        <end position="29"/>
    </location>
</feature>
<keyword evidence="5" id="KW-1185">Reference proteome</keyword>
<proteinExistence type="predicted"/>
<evidence type="ECO:0000313" key="4">
    <source>
        <dbReference type="Proteomes" id="UP000323522"/>
    </source>
</evidence>
<sequence length="322" mass="36396">MSSFKTTSAKEMSGTRSPQPGATPTASDVREFQRRFKDGMRALELVSGSEGAPFRLEVRSAIDNLHQSLWGCDWLTRVSVDRHVLSTAIEQLHSLQVEQDRADGVFDGLDSQFLTGEENVDVQQVRDAQFRLQSCWFLGRYVSLIARTVFPGLVPNKQKRRDRRSKFIDASDDYLVAGRLLLTDAYLLDRMSPSAVKHLHELLDGVDSLSRHLAEVLAQPVDPFANGSASESGDRRELILDLADCCFRTFRHGTPDVLRSLLDTHDIADHYRRDDTLKSLIGMALDRKQENVVRREDVSYVIARTHAEAPWKAGVWLPHLVR</sequence>
<evidence type="ECO:0000313" key="3">
    <source>
        <dbReference type="EMBL" id="QEN01670.1"/>
    </source>
</evidence>
<protein>
    <submittedName>
        <fullName evidence="3">Uncharacterized protein</fullName>
    </submittedName>
</protein>
<evidence type="ECO:0000313" key="5">
    <source>
        <dbReference type="Proteomes" id="UP001549111"/>
    </source>
</evidence>
<evidence type="ECO:0000256" key="1">
    <source>
        <dbReference type="SAM" id="MobiDB-lite"/>
    </source>
</evidence>
<name>A0A5C1Q3I7_9BURK</name>
<organism evidence="3 4">
    <name type="scientific">Sphaerotilus sulfidivorans</name>
    <dbReference type="NCBI Taxonomy" id="639200"/>
    <lineage>
        <taxon>Bacteria</taxon>
        <taxon>Pseudomonadati</taxon>
        <taxon>Pseudomonadota</taxon>
        <taxon>Betaproteobacteria</taxon>
        <taxon>Burkholderiales</taxon>
        <taxon>Sphaerotilaceae</taxon>
        <taxon>Sphaerotilus</taxon>
    </lineage>
</organism>
<dbReference type="KEGG" id="snn:EWH46_13380"/>
<gene>
    <name evidence="2" type="ORF">ABIC99_003863</name>
    <name evidence="3" type="ORF">EWH46_13380</name>
</gene>
<dbReference type="RefSeq" id="WP_149504341.1">
    <property type="nucleotide sequence ID" value="NZ_CP035708.1"/>
</dbReference>
<dbReference type="AlphaFoldDB" id="A0A5C1Q3I7"/>
<dbReference type="EMBL" id="CP035708">
    <property type="protein sequence ID" value="QEN01670.1"/>
    <property type="molecule type" value="Genomic_DNA"/>
</dbReference>
<dbReference type="Proteomes" id="UP000323522">
    <property type="component" value="Chromosome"/>
</dbReference>
<reference evidence="3 4" key="1">
    <citation type="submission" date="2019-02" db="EMBL/GenBank/DDBJ databases">
        <title>Complete Genome Sequence and Methylome Analysis of Sphaerotilus natans subsp. sulfidivorans D-507.</title>
        <authorList>
            <person name="Fomenkov A."/>
            <person name="Gridneva E."/>
            <person name="Smolyakov D."/>
            <person name="Dubinina G."/>
            <person name="Vincze T."/>
            <person name="Grabovich M."/>
            <person name="Roberts R.J."/>
        </authorList>
    </citation>
    <scope>NUCLEOTIDE SEQUENCE [LARGE SCALE GENOMIC DNA]</scope>
    <source>
        <strain evidence="3 4">D-507</strain>
    </source>
</reference>
<dbReference type="EMBL" id="JBEPLS010000031">
    <property type="protein sequence ID" value="MET3606028.1"/>
    <property type="molecule type" value="Genomic_DNA"/>
</dbReference>